<feature type="domain" description="Histidine kinase" evidence="9">
    <location>
        <begin position="1"/>
        <end position="106"/>
    </location>
</feature>
<dbReference type="PROSITE" id="PS50109">
    <property type="entry name" value="HIS_KIN"/>
    <property type="match status" value="1"/>
</dbReference>
<name>A0A1H3S2I5_9FIRM</name>
<dbReference type="GO" id="GO:0000160">
    <property type="term" value="P:phosphorelay signal transduction system"/>
    <property type="evidence" value="ECO:0007669"/>
    <property type="project" value="UniProtKB-KW"/>
</dbReference>
<protein>
    <recommendedName>
        <fullName evidence="2">histidine kinase</fullName>
        <ecNumber evidence="2">2.7.13.3</ecNumber>
    </recommendedName>
</protein>
<sequence>MKELSLHILDLVENSINAEAKHITIFVFEDILNNLLTISIEDDGKGMEASLLSVVDDPFITTRKTRNVGLGLSLMKSAALRCDGNLNIASEKGKGTKVVITFKHNHIDRAPLGNMGSTMAALISREEQIDYIYTHKINDSIFVLNTKEIKEILGEVEINSPEIILWLQDYINENIKSLLSK</sequence>
<gene>
    <name evidence="10" type="ORF">SAMN05660462_02675</name>
</gene>
<dbReference type="SUPFAM" id="SSF55874">
    <property type="entry name" value="ATPase domain of HSP90 chaperone/DNA topoisomerase II/histidine kinase"/>
    <property type="match status" value="1"/>
</dbReference>
<evidence type="ECO:0000313" key="11">
    <source>
        <dbReference type="Proteomes" id="UP000198625"/>
    </source>
</evidence>
<evidence type="ECO:0000256" key="7">
    <source>
        <dbReference type="ARBA" id="ARBA00022840"/>
    </source>
</evidence>
<dbReference type="OrthoDB" id="9797586at2"/>
<evidence type="ECO:0000259" key="9">
    <source>
        <dbReference type="PROSITE" id="PS50109"/>
    </source>
</evidence>
<organism evidence="10 11">
    <name type="scientific">Proteiniborus ethanoligenes</name>
    <dbReference type="NCBI Taxonomy" id="415015"/>
    <lineage>
        <taxon>Bacteria</taxon>
        <taxon>Bacillati</taxon>
        <taxon>Bacillota</taxon>
        <taxon>Clostridia</taxon>
        <taxon>Eubacteriales</taxon>
        <taxon>Proteiniborus</taxon>
    </lineage>
</organism>
<evidence type="ECO:0000256" key="1">
    <source>
        <dbReference type="ARBA" id="ARBA00000085"/>
    </source>
</evidence>
<dbReference type="PANTHER" id="PTHR43065">
    <property type="entry name" value="SENSOR HISTIDINE KINASE"/>
    <property type="match status" value="1"/>
</dbReference>
<dbReference type="GO" id="GO:0005524">
    <property type="term" value="F:ATP binding"/>
    <property type="evidence" value="ECO:0007669"/>
    <property type="project" value="UniProtKB-KW"/>
</dbReference>
<reference evidence="10 11" key="1">
    <citation type="submission" date="2016-10" db="EMBL/GenBank/DDBJ databases">
        <authorList>
            <person name="de Groot N.N."/>
        </authorList>
    </citation>
    <scope>NUCLEOTIDE SEQUENCE [LARGE SCALE GENOMIC DNA]</scope>
    <source>
        <strain evidence="10 11">DSM 21650</strain>
    </source>
</reference>
<dbReference type="EC" id="2.7.13.3" evidence="2"/>
<dbReference type="STRING" id="415015.SAMN05660462_02675"/>
<evidence type="ECO:0000256" key="3">
    <source>
        <dbReference type="ARBA" id="ARBA00022553"/>
    </source>
</evidence>
<keyword evidence="11" id="KW-1185">Reference proteome</keyword>
<keyword evidence="3" id="KW-0597">Phosphoprotein</keyword>
<dbReference type="EMBL" id="FNQE01000035">
    <property type="protein sequence ID" value="SDZ32122.1"/>
    <property type="molecule type" value="Genomic_DNA"/>
</dbReference>
<dbReference type="GO" id="GO:0004673">
    <property type="term" value="F:protein histidine kinase activity"/>
    <property type="evidence" value="ECO:0007669"/>
    <property type="project" value="UniProtKB-EC"/>
</dbReference>
<dbReference type="Gene3D" id="3.30.565.10">
    <property type="entry name" value="Histidine kinase-like ATPase, C-terminal domain"/>
    <property type="match status" value="1"/>
</dbReference>
<evidence type="ECO:0000256" key="2">
    <source>
        <dbReference type="ARBA" id="ARBA00012438"/>
    </source>
</evidence>
<dbReference type="PRINTS" id="PR00344">
    <property type="entry name" value="BCTRLSENSOR"/>
</dbReference>
<keyword evidence="4" id="KW-0808">Transferase</keyword>
<comment type="catalytic activity">
    <reaction evidence="1">
        <text>ATP + protein L-histidine = ADP + protein N-phospho-L-histidine.</text>
        <dbReference type="EC" id="2.7.13.3"/>
    </reaction>
</comment>
<evidence type="ECO:0000256" key="5">
    <source>
        <dbReference type="ARBA" id="ARBA00022741"/>
    </source>
</evidence>
<evidence type="ECO:0000313" key="10">
    <source>
        <dbReference type="EMBL" id="SDZ32122.1"/>
    </source>
</evidence>
<evidence type="ECO:0000256" key="4">
    <source>
        <dbReference type="ARBA" id="ARBA00022679"/>
    </source>
</evidence>
<dbReference type="InterPro" id="IPR004358">
    <property type="entry name" value="Sig_transdc_His_kin-like_C"/>
</dbReference>
<dbReference type="Pfam" id="PF02518">
    <property type="entry name" value="HATPase_c"/>
    <property type="match status" value="1"/>
</dbReference>
<dbReference type="PANTHER" id="PTHR43065:SF10">
    <property type="entry name" value="PEROXIDE STRESS-ACTIVATED HISTIDINE KINASE MAK3"/>
    <property type="match status" value="1"/>
</dbReference>
<keyword evidence="6 10" id="KW-0418">Kinase</keyword>
<dbReference type="SMART" id="SM00387">
    <property type="entry name" value="HATPase_c"/>
    <property type="match status" value="1"/>
</dbReference>
<dbReference type="InterPro" id="IPR003594">
    <property type="entry name" value="HATPase_dom"/>
</dbReference>
<proteinExistence type="predicted"/>
<dbReference type="InterPro" id="IPR036890">
    <property type="entry name" value="HATPase_C_sf"/>
</dbReference>
<evidence type="ECO:0000256" key="6">
    <source>
        <dbReference type="ARBA" id="ARBA00022777"/>
    </source>
</evidence>
<keyword evidence="7" id="KW-0067">ATP-binding</keyword>
<evidence type="ECO:0000256" key="8">
    <source>
        <dbReference type="ARBA" id="ARBA00023012"/>
    </source>
</evidence>
<keyword evidence="5" id="KW-0547">Nucleotide-binding</keyword>
<accession>A0A1H3S2I5</accession>
<dbReference type="InterPro" id="IPR005467">
    <property type="entry name" value="His_kinase_dom"/>
</dbReference>
<dbReference type="AlphaFoldDB" id="A0A1H3S2I5"/>
<dbReference type="Proteomes" id="UP000198625">
    <property type="component" value="Unassembled WGS sequence"/>
</dbReference>
<keyword evidence="8" id="KW-0902">Two-component regulatory system</keyword>
<dbReference type="RefSeq" id="WP_091732267.1">
    <property type="nucleotide sequence ID" value="NZ_FNQE01000035.1"/>
</dbReference>